<gene>
    <name evidence="1" type="ORF">BV22DRAFT_1135103</name>
</gene>
<accession>A0ACB8AXV1</accession>
<evidence type="ECO:0000313" key="1">
    <source>
        <dbReference type="EMBL" id="KAH7917806.1"/>
    </source>
</evidence>
<organism evidence="1 2">
    <name type="scientific">Leucogyrophana mollusca</name>
    <dbReference type="NCBI Taxonomy" id="85980"/>
    <lineage>
        <taxon>Eukaryota</taxon>
        <taxon>Fungi</taxon>
        <taxon>Dikarya</taxon>
        <taxon>Basidiomycota</taxon>
        <taxon>Agaricomycotina</taxon>
        <taxon>Agaricomycetes</taxon>
        <taxon>Agaricomycetidae</taxon>
        <taxon>Boletales</taxon>
        <taxon>Boletales incertae sedis</taxon>
        <taxon>Leucogyrophana</taxon>
    </lineage>
</organism>
<proteinExistence type="predicted"/>
<name>A0ACB8AXV1_9AGAM</name>
<keyword evidence="2" id="KW-1185">Reference proteome</keyword>
<reference evidence="1" key="1">
    <citation type="journal article" date="2021" name="New Phytol.">
        <title>Evolutionary innovations through gain and loss of genes in the ectomycorrhizal Boletales.</title>
        <authorList>
            <person name="Wu G."/>
            <person name="Miyauchi S."/>
            <person name="Morin E."/>
            <person name="Kuo A."/>
            <person name="Drula E."/>
            <person name="Varga T."/>
            <person name="Kohler A."/>
            <person name="Feng B."/>
            <person name="Cao Y."/>
            <person name="Lipzen A."/>
            <person name="Daum C."/>
            <person name="Hundley H."/>
            <person name="Pangilinan J."/>
            <person name="Johnson J."/>
            <person name="Barry K."/>
            <person name="LaButti K."/>
            <person name="Ng V."/>
            <person name="Ahrendt S."/>
            <person name="Min B."/>
            <person name="Choi I.G."/>
            <person name="Park H."/>
            <person name="Plett J.M."/>
            <person name="Magnuson J."/>
            <person name="Spatafora J.W."/>
            <person name="Nagy L.G."/>
            <person name="Henrissat B."/>
            <person name="Grigoriev I.V."/>
            <person name="Yang Z.L."/>
            <person name="Xu J."/>
            <person name="Martin F.M."/>
        </authorList>
    </citation>
    <scope>NUCLEOTIDE SEQUENCE</scope>
    <source>
        <strain evidence="1">KUC20120723A-06</strain>
    </source>
</reference>
<dbReference type="Proteomes" id="UP000790709">
    <property type="component" value="Unassembled WGS sequence"/>
</dbReference>
<dbReference type="EMBL" id="MU266930">
    <property type="protein sequence ID" value="KAH7917806.1"/>
    <property type="molecule type" value="Genomic_DNA"/>
</dbReference>
<protein>
    <submittedName>
        <fullName evidence="1">Uncharacterized protein</fullName>
    </submittedName>
</protein>
<comment type="caution">
    <text evidence="1">The sequence shown here is derived from an EMBL/GenBank/DDBJ whole genome shotgun (WGS) entry which is preliminary data.</text>
</comment>
<evidence type="ECO:0000313" key="2">
    <source>
        <dbReference type="Proteomes" id="UP000790709"/>
    </source>
</evidence>
<sequence>MAARRIEEMLSPKPTRKRCSYHTATPQPRKPIPGWTGGSDAWHTAVYRFSAPSDNAGVAPTTRKSFAASSHRRVPSTLNNLSKSNSSHPLSVQQNASRALPRSSQSYTDGLYAKYAPPFPRRSEFRSTPRPRPYPPFLFTGALRHTKKTCTLCALSGHTARCVEHSTMYLWAFSVCYAVFNIYSLYLFLLYFTTVYDDDSR</sequence>